<dbReference type="InterPro" id="IPR010255">
    <property type="entry name" value="Haem_peroxidase_sf"/>
</dbReference>
<comment type="caution">
    <text evidence="1">The sequence shown here is derived from an EMBL/GenBank/DDBJ whole genome shotgun (WGS) entry which is preliminary data.</text>
</comment>
<dbReference type="RefSeq" id="WP_307425997.1">
    <property type="nucleotide sequence ID" value="NZ_JAUSVK010000001.1"/>
</dbReference>
<name>A0ABU0FCZ7_9HYPH</name>
<dbReference type="Pfam" id="PF03098">
    <property type="entry name" value="An_peroxidase"/>
    <property type="match status" value="1"/>
</dbReference>
<evidence type="ECO:0000313" key="2">
    <source>
        <dbReference type="Proteomes" id="UP001237448"/>
    </source>
</evidence>
<reference evidence="1 2" key="1">
    <citation type="submission" date="2023-07" db="EMBL/GenBank/DDBJ databases">
        <title>Genomic Encyclopedia of Type Strains, Phase IV (KMG-IV): sequencing the most valuable type-strain genomes for metagenomic binning, comparative biology and taxonomic classification.</title>
        <authorList>
            <person name="Goeker M."/>
        </authorList>
    </citation>
    <scope>NUCLEOTIDE SEQUENCE [LARGE SCALE GENOMIC DNA]</scope>
    <source>
        <strain evidence="1 2">DSM 5896</strain>
    </source>
</reference>
<evidence type="ECO:0008006" key="3">
    <source>
        <dbReference type="Google" id="ProtNLM"/>
    </source>
</evidence>
<dbReference type="SUPFAM" id="SSF48113">
    <property type="entry name" value="Heme-dependent peroxidases"/>
    <property type="match status" value="1"/>
</dbReference>
<organism evidence="1 2">
    <name type="scientific">Labrys monachus</name>
    <dbReference type="NCBI Taxonomy" id="217067"/>
    <lineage>
        <taxon>Bacteria</taxon>
        <taxon>Pseudomonadati</taxon>
        <taxon>Pseudomonadota</taxon>
        <taxon>Alphaproteobacteria</taxon>
        <taxon>Hyphomicrobiales</taxon>
        <taxon>Xanthobacteraceae</taxon>
        <taxon>Labrys</taxon>
    </lineage>
</organism>
<dbReference type="Gene3D" id="1.10.640.10">
    <property type="entry name" value="Haem peroxidase domain superfamily, animal type"/>
    <property type="match status" value="1"/>
</dbReference>
<dbReference type="EMBL" id="JAUSVK010000001">
    <property type="protein sequence ID" value="MDQ0392311.1"/>
    <property type="molecule type" value="Genomic_DNA"/>
</dbReference>
<accession>A0ABU0FCZ7</accession>
<dbReference type="Proteomes" id="UP001237448">
    <property type="component" value="Unassembled WGS sequence"/>
</dbReference>
<proteinExistence type="predicted"/>
<dbReference type="InterPro" id="IPR037120">
    <property type="entry name" value="Haem_peroxidase_sf_animal"/>
</dbReference>
<sequence>MSGHGSSRARFLSNIPKTLNLRSLLEADVDPLAARAPGAGDPRQRGMAGFRHFIRPPEPKERFAVARRPFDPADAQQFTQVQDLMHKLADMIEAAPIPAGQEDGISAWFNRGLPSGFTYFMQFIAHDMVSSSLTLSRSEAQTVGFANQRRVPLRLDAIYGGGPAVCPHAYQPDPAVELRTRLRLGRTRDDTSGRLRDIARGRDTTVPDGSPLYPEALIADPRNDMHALISQMTVLFHHLHNAAVETLARDKSLPPTANSFAAAQRNFFAAQCACILIYRHLIREDLLPRILHPDVYAVYRAGSGPFLEDWTGLEEDIWTAPLEFTHGVMRFGHAMIRAKYSFNELTTFPDSPAAPDKSFNFTDIMRFNSDLRPDQMPLLTKWTVDWHRFFGDDPKTGNFSVRLGPWTHRQLEFSIESQKPPGGGSLIYRDLLGSVMTCPWSVNALIAEIARTHGDLIAGSSLLYDDTTAQLPTARPWAKPMSDWLAQQRNRVGHAPTDEDIAAIIQDPPMPFFVRFEAAHAPGASGKHLGIFGSIVMADTLFGVLNQDRVLGIDPLADLDVQLKAVSRIALDADDKLQALSGIRDFNSLIDYLGDAVAFPSGLNG</sequence>
<dbReference type="InterPro" id="IPR019791">
    <property type="entry name" value="Haem_peroxidase_animal"/>
</dbReference>
<keyword evidence="2" id="KW-1185">Reference proteome</keyword>
<gene>
    <name evidence="1" type="ORF">J3R73_002103</name>
</gene>
<evidence type="ECO:0000313" key="1">
    <source>
        <dbReference type="EMBL" id="MDQ0392311.1"/>
    </source>
</evidence>
<protein>
    <recommendedName>
        <fullName evidence="3">Heme peroxidase</fullName>
    </recommendedName>
</protein>